<protein>
    <submittedName>
        <fullName evidence="1">Uncharacterized protein</fullName>
    </submittedName>
</protein>
<accession>A0A0A9HD05</accession>
<reference evidence="1" key="2">
    <citation type="journal article" date="2015" name="Data Brief">
        <title>Shoot transcriptome of the giant reed, Arundo donax.</title>
        <authorList>
            <person name="Barrero R.A."/>
            <person name="Guerrero F.D."/>
            <person name="Moolhuijzen P."/>
            <person name="Goolsby J.A."/>
            <person name="Tidwell J."/>
            <person name="Bellgard S.E."/>
            <person name="Bellgard M.I."/>
        </authorList>
    </citation>
    <scope>NUCLEOTIDE SEQUENCE</scope>
    <source>
        <tissue evidence="1">Shoot tissue taken approximately 20 cm above the soil surface</tissue>
    </source>
</reference>
<organism evidence="1">
    <name type="scientific">Arundo donax</name>
    <name type="common">Giant reed</name>
    <name type="synonym">Donax arundinaceus</name>
    <dbReference type="NCBI Taxonomy" id="35708"/>
    <lineage>
        <taxon>Eukaryota</taxon>
        <taxon>Viridiplantae</taxon>
        <taxon>Streptophyta</taxon>
        <taxon>Embryophyta</taxon>
        <taxon>Tracheophyta</taxon>
        <taxon>Spermatophyta</taxon>
        <taxon>Magnoliopsida</taxon>
        <taxon>Liliopsida</taxon>
        <taxon>Poales</taxon>
        <taxon>Poaceae</taxon>
        <taxon>PACMAD clade</taxon>
        <taxon>Arundinoideae</taxon>
        <taxon>Arundineae</taxon>
        <taxon>Arundo</taxon>
    </lineage>
</organism>
<proteinExistence type="predicted"/>
<dbReference type="AlphaFoldDB" id="A0A0A9HD05"/>
<dbReference type="EMBL" id="GBRH01167093">
    <property type="protein sequence ID" value="JAE30803.1"/>
    <property type="molecule type" value="Transcribed_RNA"/>
</dbReference>
<name>A0A0A9HD05_ARUDO</name>
<evidence type="ECO:0000313" key="1">
    <source>
        <dbReference type="EMBL" id="JAE30803.1"/>
    </source>
</evidence>
<sequence length="59" mass="7070">MARLILGAPNVTAVRSDDQWLGFQLGLPEFANDFRTVRHIFWHSSRRIFDPWLRRCREN</sequence>
<reference evidence="1" key="1">
    <citation type="submission" date="2014-09" db="EMBL/GenBank/DDBJ databases">
        <authorList>
            <person name="Magalhaes I.L.F."/>
            <person name="Oliveira U."/>
            <person name="Santos F.R."/>
            <person name="Vidigal T.H.D.A."/>
            <person name="Brescovit A.D."/>
            <person name="Santos A.J."/>
        </authorList>
    </citation>
    <scope>NUCLEOTIDE SEQUENCE</scope>
    <source>
        <tissue evidence="1">Shoot tissue taken approximately 20 cm above the soil surface</tissue>
    </source>
</reference>